<accession>A0A397JM53</accession>
<feature type="compositionally biased region" description="Low complexity" evidence="1">
    <location>
        <begin position="99"/>
        <end position="113"/>
    </location>
</feature>
<dbReference type="Proteomes" id="UP000266861">
    <property type="component" value="Unassembled WGS sequence"/>
</dbReference>
<feature type="compositionally biased region" description="Polar residues" evidence="1">
    <location>
        <begin position="1"/>
        <end position="25"/>
    </location>
</feature>
<organism evidence="2 3">
    <name type="scientific">Diversispora epigaea</name>
    <dbReference type="NCBI Taxonomy" id="1348612"/>
    <lineage>
        <taxon>Eukaryota</taxon>
        <taxon>Fungi</taxon>
        <taxon>Fungi incertae sedis</taxon>
        <taxon>Mucoromycota</taxon>
        <taxon>Glomeromycotina</taxon>
        <taxon>Glomeromycetes</taxon>
        <taxon>Diversisporales</taxon>
        <taxon>Diversisporaceae</taxon>
        <taxon>Diversispora</taxon>
    </lineage>
</organism>
<feature type="region of interest" description="Disordered" evidence="1">
    <location>
        <begin position="1"/>
        <end position="30"/>
    </location>
</feature>
<proteinExistence type="predicted"/>
<evidence type="ECO:0000313" key="3">
    <source>
        <dbReference type="Proteomes" id="UP000266861"/>
    </source>
</evidence>
<protein>
    <submittedName>
        <fullName evidence="2">Uncharacterized protein</fullName>
    </submittedName>
</protein>
<keyword evidence="3" id="KW-1185">Reference proteome</keyword>
<evidence type="ECO:0000256" key="1">
    <source>
        <dbReference type="SAM" id="MobiDB-lite"/>
    </source>
</evidence>
<comment type="caution">
    <text evidence="2">The sequence shown here is derived from an EMBL/GenBank/DDBJ whole genome shotgun (WGS) entry which is preliminary data.</text>
</comment>
<name>A0A397JM53_9GLOM</name>
<evidence type="ECO:0000313" key="2">
    <source>
        <dbReference type="EMBL" id="RHZ87056.1"/>
    </source>
</evidence>
<dbReference type="AlphaFoldDB" id="A0A397JM53"/>
<sequence length="166" mass="19045">MTTNDEGPTTVNDELITDQQQTNDRPTIKDNKQNKCMKSVKRKTQTFSQEIVNKLEKTIISFTSSQRRSRTSKQPLQISPPFRLFSSITARTSRPAFLSSSTTKTSRSTSSPSDLRETSLLSFSSTITRTRQNHLYLNIYNYNISVSETELRNEDKKKKRGKKEAK</sequence>
<gene>
    <name evidence="2" type="ORF">Glove_41g168</name>
</gene>
<reference evidence="2 3" key="1">
    <citation type="submission" date="2018-08" db="EMBL/GenBank/DDBJ databases">
        <title>Genome and evolution of the arbuscular mycorrhizal fungus Diversispora epigaea (formerly Glomus versiforme) and its bacterial endosymbionts.</title>
        <authorList>
            <person name="Sun X."/>
            <person name="Fei Z."/>
            <person name="Harrison M."/>
        </authorList>
    </citation>
    <scope>NUCLEOTIDE SEQUENCE [LARGE SCALE GENOMIC DNA]</scope>
    <source>
        <strain evidence="2 3">IT104</strain>
    </source>
</reference>
<dbReference type="EMBL" id="PQFF01000039">
    <property type="protein sequence ID" value="RHZ87056.1"/>
    <property type="molecule type" value="Genomic_DNA"/>
</dbReference>
<feature type="region of interest" description="Disordered" evidence="1">
    <location>
        <begin position="95"/>
        <end position="115"/>
    </location>
</feature>